<protein>
    <submittedName>
        <fullName evidence="1">Uncharacterized protein</fullName>
    </submittedName>
</protein>
<proteinExistence type="predicted"/>
<comment type="caution">
    <text evidence="1">The sequence shown here is derived from an EMBL/GenBank/DDBJ whole genome shotgun (WGS) entry which is preliminary data.</text>
</comment>
<name>A0A0F8ZBL6_9ZZZZ</name>
<dbReference type="AlphaFoldDB" id="A0A0F8ZBL6"/>
<organism evidence="1">
    <name type="scientific">marine sediment metagenome</name>
    <dbReference type="NCBI Taxonomy" id="412755"/>
    <lineage>
        <taxon>unclassified sequences</taxon>
        <taxon>metagenomes</taxon>
        <taxon>ecological metagenomes</taxon>
    </lineage>
</organism>
<evidence type="ECO:0000313" key="1">
    <source>
        <dbReference type="EMBL" id="KKK91207.1"/>
    </source>
</evidence>
<accession>A0A0F8ZBL6</accession>
<reference evidence="1" key="1">
    <citation type="journal article" date="2015" name="Nature">
        <title>Complex archaea that bridge the gap between prokaryotes and eukaryotes.</title>
        <authorList>
            <person name="Spang A."/>
            <person name="Saw J.H."/>
            <person name="Jorgensen S.L."/>
            <person name="Zaremba-Niedzwiedzka K."/>
            <person name="Martijn J."/>
            <person name="Lind A.E."/>
            <person name="van Eijk R."/>
            <person name="Schleper C."/>
            <person name="Guy L."/>
            <person name="Ettema T.J."/>
        </authorList>
    </citation>
    <scope>NUCLEOTIDE SEQUENCE</scope>
</reference>
<feature type="non-terminal residue" evidence="1">
    <location>
        <position position="206"/>
    </location>
</feature>
<gene>
    <name evidence="1" type="ORF">LCGC14_2715290</name>
</gene>
<dbReference type="EMBL" id="LAZR01048755">
    <property type="protein sequence ID" value="KKK91207.1"/>
    <property type="molecule type" value="Genomic_DNA"/>
</dbReference>
<sequence>MPRTIRQIRHSIARRFNDLWVGTLTSEAASGTSTLADTARVEAANWFINAYVYVDEDAAGEEHRISASAVGSLTIPSTLAATHAIGKKYEIHKLASMTDYNDFILQALKLASTEAVLTNLDYQSGPGIVFVEGQFEYAIPTNFRYISEVWMDDSADEFTRNIPLSDLSIVPGTQLKLKFPRWMSLTTGGKARVLGQGVDTLPANDD</sequence>